<comment type="caution">
    <text evidence="1">The sequence shown here is derived from an EMBL/GenBank/DDBJ whole genome shotgun (WGS) entry which is preliminary data.</text>
</comment>
<dbReference type="RefSeq" id="WP_202826625.1">
    <property type="nucleotide sequence ID" value="NZ_JAEUXJ010000006.1"/>
</dbReference>
<evidence type="ECO:0000313" key="2">
    <source>
        <dbReference type="Proteomes" id="UP000606490"/>
    </source>
</evidence>
<name>A0ABS1V5B0_9PROT</name>
<keyword evidence="2" id="KW-1185">Reference proteome</keyword>
<gene>
    <name evidence="1" type="ORF">JMJ55_16225</name>
</gene>
<accession>A0ABS1V5B0</accession>
<dbReference type="Proteomes" id="UP000606490">
    <property type="component" value="Unassembled WGS sequence"/>
</dbReference>
<proteinExistence type="predicted"/>
<reference evidence="1 2" key="1">
    <citation type="submission" date="2021-01" db="EMBL/GenBank/DDBJ databases">
        <title>Belnapia mucosa sp. nov. and Belnapia arida sp. nov., isolated from the Tabernas Desert (Almeria, Spain).</title>
        <authorList>
            <person name="Molina-Menor E."/>
            <person name="Vidal-Verdu A."/>
            <person name="Calonge A."/>
            <person name="Satari L."/>
            <person name="Pereto Magraner J."/>
            <person name="Porcar Miralles M."/>
        </authorList>
    </citation>
    <scope>NUCLEOTIDE SEQUENCE [LARGE SCALE GENOMIC DNA]</scope>
    <source>
        <strain evidence="1 2">T6</strain>
    </source>
</reference>
<evidence type="ECO:0000313" key="1">
    <source>
        <dbReference type="EMBL" id="MBL6456885.1"/>
    </source>
</evidence>
<sequence>MLAGCAEMRQAPPPAAPLDLVQSRADPSRAAIDAAAAAFADRGAGLTDRPGEAARAAAQLEYAVAALGRETRYAPVPDGIRRDMLLARTELRDALGVAEDAPPEPVIRGLLGAARALQAGRPAQAAAALPAPLFRPGGERSVARLGNLGPLPQAANATALAAREVARLDAESGWNGSRPGETGGTQITTFGLGGNMGVGY</sequence>
<dbReference type="EMBL" id="JAEUXJ010000006">
    <property type="protein sequence ID" value="MBL6456885.1"/>
    <property type="molecule type" value="Genomic_DNA"/>
</dbReference>
<protein>
    <submittedName>
        <fullName evidence="1">Uncharacterized protein</fullName>
    </submittedName>
</protein>
<organism evidence="1 2">
    <name type="scientific">Belnapia mucosa</name>
    <dbReference type="NCBI Taxonomy" id="2804532"/>
    <lineage>
        <taxon>Bacteria</taxon>
        <taxon>Pseudomonadati</taxon>
        <taxon>Pseudomonadota</taxon>
        <taxon>Alphaproteobacteria</taxon>
        <taxon>Acetobacterales</taxon>
        <taxon>Roseomonadaceae</taxon>
        <taxon>Belnapia</taxon>
    </lineage>
</organism>